<dbReference type="InterPro" id="IPR015890">
    <property type="entry name" value="Chorismate_C"/>
</dbReference>
<evidence type="ECO:0000313" key="8">
    <source>
        <dbReference type="Proteomes" id="UP000738431"/>
    </source>
</evidence>
<evidence type="ECO:0000256" key="2">
    <source>
        <dbReference type="ARBA" id="ARBA00005297"/>
    </source>
</evidence>
<gene>
    <name evidence="7" type="ORF">K1X11_002100</name>
</gene>
<dbReference type="PANTHER" id="PTHR42839">
    <property type="entry name" value="ISOCHORISMATE SYNTHASE ENTC"/>
    <property type="match status" value="1"/>
</dbReference>
<name>A0ABZ1C905_9BACT</name>
<dbReference type="InterPro" id="IPR004561">
    <property type="entry name" value="IsoChor_synthase"/>
</dbReference>
<reference evidence="7 8" key="1">
    <citation type="submission" date="2021-08" db="EMBL/GenBank/DDBJ databases">
        <authorList>
            <person name="Zhang D."/>
            <person name="Zhang A."/>
            <person name="Wang L."/>
        </authorList>
    </citation>
    <scope>NUCLEOTIDE SEQUENCE [LARGE SCALE GENOMIC DNA]</scope>
    <source>
        <strain evidence="7 8">WL0086</strain>
    </source>
</reference>
<dbReference type="InterPro" id="IPR005801">
    <property type="entry name" value="ADC_synthase"/>
</dbReference>
<dbReference type="RefSeq" id="WP_221028788.1">
    <property type="nucleotide sequence ID" value="NZ_CP139781.1"/>
</dbReference>
<evidence type="ECO:0000256" key="3">
    <source>
        <dbReference type="ARBA" id="ARBA00012824"/>
    </source>
</evidence>
<dbReference type="Gene3D" id="3.60.120.10">
    <property type="entry name" value="Anthranilate synthase"/>
    <property type="match status" value="1"/>
</dbReference>
<comment type="catalytic activity">
    <reaction evidence="1">
        <text>chorismate = isochorismate</text>
        <dbReference type="Rhea" id="RHEA:18985"/>
        <dbReference type="ChEBI" id="CHEBI:29748"/>
        <dbReference type="ChEBI" id="CHEBI:29780"/>
        <dbReference type="EC" id="5.4.4.2"/>
    </reaction>
</comment>
<feature type="domain" description="Chorismate-utilising enzyme C-terminal" evidence="6">
    <location>
        <begin position="208"/>
        <end position="461"/>
    </location>
</feature>
<dbReference type="Proteomes" id="UP000738431">
    <property type="component" value="Chromosome"/>
</dbReference>
<sequence length="473" mass="50217">MKVLPLQPADHASPEALQAFLAQCQAAAQRDGRERLVSIGITVDALDPLAVLEAIYEPGHPHFYAEHPSNATAIAGAEIAAHFTAEGADRFAQLQRWTDDLFDRTIAVGPVDAPFGGPHVFVAAAFGDQAEAGEPFPSLTAFVPRWQVARAGAVTTAVANVPVAPDADLAALSERVWRAHARFGAFSIAGADAAAPREPRHWTRCESTDYRSAVSAAVERINAGEFQKIVLARALDLQADTALHPLQVLDSLRQRFPDCFAFSVANGKGQSFIGASPERLGRVSQGVLEADVLAGTIRRGRGAMDDAAAGASLMASEKDRHEHQVVLDSVKRRLETLGLAVEHATEPVLRKLANVQHLHTPVRARLPEGVRLLDAVAQLHPTPAVGGSPREAAVAAIRDLEGFPRGLYAGAIGWMNAKGGGEFLVGIRSALVEGDRARLYSGAGIVAGSEPDKEFAETELKAQALLNALQPPQ</sequence>
<organism evidence="7 8">
    <name type="scientific">Actomonas aquatica</name>
    <dbReference type="NCBI Taxonomy" id="2866162"/>
    <lineage>
        <taxon>Bacteria</taxon>
        <taxon>Pseudomonadati</taxon>
        <taxon>Verrucomicrobiota</taxon>
        <taxon>Opitutia</taxon>
        <taxon>Opitutales</taxon>
        <taxon>Opitutaceae</taxon>
        <taxon>Actomonas</taxon>
    </lineage>
</organism>
<dbReference type="PANTHER" id="PTHR42839:SF2">
    <property type="entry name" value="ISOCHORISMATE SYNTHASE ENTC"/>
    <property type="match status" value="1"/>
</dbReference>
<reference evidence="7 8" key="2">
    <citation type="submission" date="2023-12" db="EMBL/GenBank/DDBJ databases">
        <title>Description of an unclassified Opitutus bacterium of Verrucomicrobiota.</title>
        <authorList>
            <person name="Zhang D.-F."/>
        </authorList>
    </citation>
    <scope>NUCLEOTIDE SEQUENCE [LARGE SCALE GENOMIC DNA]</scope>
    <source>
        <strain evidence="7 8">WL0086</strain>
    </source>
</reference>
<evidence type="ECO:0000313" key="7">
    <source>
        <dbReference type="EMBL" id="WRQ88182.1"/>
    </source>
</evidence>
<comment type="similarity">
    <text evidence="2">Belongs to the isochorismate synthase family.</text>
</comment>
<keyword evidence="4 7" id="KW-0413">Isomerase</keyword>
<dbReference type="PRINTS" id="PR00095">
    <property type="entry name" value="ANTSNTHASEI"/>
</dbReference>
<evidence type="ECO:0000259" key="6">
    <source>
        <dbReference type="Pfam" id="PF00425"/>
    </source>
</evidence>
<dbReference type="SUPFAM" id="SSF56322">
    <property type="entry name" value="ADC synthase"/>
    <property type="match status" value="1"/>
</dbReference>
<dbReference type="EMBL" id="CP139781">
    <property type="protein sequence ID" value="WRQ88182.1"/>
    <property type="molecule type" value="Genomic_DNA"/>
</dbReference>
<evidence type="ECO:0000256" key="1">
    <source>
        <dbReference type="ARBA" id="ARBA00000799"/>
    </source>
</evidence>
<dbReference type="Pfam" id="PF00425">
    <property type="entry name" value="Chorismate_bind"/>
    <property type="match status" value="1"/>
</dbReference>
<dbReference type="InterPro" id="IPR019999">
    <property type="entry name" value="Anth_synth_I-like"/>
</dbReference>
<dbReference type="NCBIfam" id="TIGR00543">
    <property type="entry name" value="isochor_syn"/>
    <property type="match status" value="1"/>
</dbReference>
<proteinExistence type="inferred from homology"/>
<protein>
    <recommendedName>
        <fullName evidence="3">isochorismate synthase</fullName>
        <ecNumber evidence="3">5.4.4.2</ecNumber>
    </recommendedName>
    <alternativeName>
        <fullName evidence="5">Isochorismate mutase</fullName>
    </alternativeName>
</protein>
<evidence type="ECO:0000256" key="4">
    <source>
        <dbReference type="ARBA" id="ARBA00023235"/>
    </source>
</evidence>
<keyword evidence="8" id="KW-1185">Reference proteome</keyword>
<evidence type="ECO:0000256" key="5">
    <source>
        <dbReference type="ARBA" id="ARBA00041564"/>
    </source>
</evidence>
<accession>A0ABZ1C905</accession>
<dbReference type="EC" id="5.4.4.2" evidence="3"/>
<dbReference type="GO" id="GO:0008909">
    <property type="term" value="F:isochorismate synthase activity"/>
    <property type="evidence" value="ECO:0007669"/>
    <property type="project" value="UniProtKB-EC"/>
</dbReference>